<evidence type="ECO:0000313" key="2">
    <source>
        <dbReference type="EMBL" id="SFA88021.1"/>
    </source>
</evidence>
<gene>
    <name evidence="2" type="ORF">SAMN05216249_10477</name>
</gene>
<sequence length="80" mass="9370">MPRVKLGENPKDRFRIKLAERIRIMLRRNSKRQQDLANMLDVSPQGISYKLKKGAFSVEELKEIIDEFGTSEDILYIFGK</sequence>
<dbReference type="InterPro" id="IPR001387">
    <property type="entry name" value="Cro/C1-type_HTH"/>
</dbReference>
<dbReference type="AlphaFoldDB" id="A0A1I0WH97"/>
<keyword evidence="3" id="KW-1185">Reference proteome</keyword>
<reference evidence="2 3" key="1">
    <citation type="submission" date="2016-10" db="EMBL/GenBank/DDBJ databases">
        <authorList>
            <person name="de Groot N.N."/>
        </authorList>
    </citation>
    <scope>NUCLEOTIDE SEQUENCE [LARGE SCALE GENOMIC DNA]</scope>
    <source>
        <strain evidence="2 3">DSM 5522</strain>
    </source>
</reference>
<dbReference type="EMBL" id="FOJY01000004">
    <property type="protein sequence ID" value="SFA88021.1"/>
    <property type="molecule type" value="Genomic_DNA"/>
</dbReference>
<dbReference type="CDD" id="cd00093">
    <property type="entry name" value="HTH_XRE"/>
    <property type="match status" value="1"/>
</dbReference>
<dbReference type="RefSeq" id="WP_092870792.1">
    <property type="nucleotide sequence ID" value="NZ_FOJY01000004.1"/>
</dbReference>
<evidence type="ECO:0000313" key="3">
    <source>
        <dbReference type="Proteomes" id="UP000198838"/>
    </source>
</evidence>
<organism evidence="2 3">
    <name type="scientific">Acetitomaculum ruminis DSM 5522</name>
    <dbReference type="NCBI Taxonomy" id="1120918"/>
    <lineage>
        <taxon>Bacteria</taxon>
        <taxon>Bacillati</taxon>
        <taxon>Bacillota</taxon>
        <taxon>Clostridia</taxon>
        <taxon>Lachnospirales</taxon>
        <taxon>Lachnospiraceae</taxon>
        <taxon>Acetitomaculum</taxon>
    </lineage>
</organism>
<name>A0A1I0WH97_9FIRM</name>
<dbReference type="SUPFAM" id="SSF47413">
    <property type="entry name" value="lambda repressor-like DNA-binding domains"/>
    <property type="match status" value="1"/>
</dbReference>
<dbReference type="STRING" id="1120918.SAMN05216249_10477"/>
<evidence type="ECO:0000259" key="1">
    <source>
        <dbReference type="PROSITE" id="PS50943"/>
    </source>
</evidence>
<dbReference type="GO" id="GO:0003677">
    <property type="term" value="F:DNA binding"/>
    <property type="evidence" value="ECO:0007669"/>
    <property type="project" value="InterPro"/>
</dbReference>
<protein>
    <recommendedName>
        <fullName evidence="1">HTH cro/C1-type domain-containing protein</fullName>
    </recommendedName>
</protein>
<proteinExistence type="predicted"/>
<accession>A0A1I0WH97</accession>
<dbReference type="InterPro" id="IPR010982">
    <property type="entry name" value="Lambda_DNA-bd_dom_sf"/>
</dbReference>
<dbReference type="Proteomes" id="UP000198838">
    <property type="component" value="Unassembled WGS sequence"/>
</dbReference>
<dbReference type="Gene3D" id="1.10.260.40">
    <property type="entry name" value="lambda repressor-like DNA-binding domains"/>
    <property type="match status" value="1"/>
</dbReference>
<feature type="domain" description="HTH cro/C1-type" evidence="1">
    <location>
        <begin position="22"/>
        <end position="75"/>
    </location>
</feature>
<dbReference type="PROSITE" id="PS50943">
    <property type="entry name" value="HTH_CROC1"/>
    <property type="match status" value="1"/>
</dbReference>